<keyword evidence="4" id="KW-0949">S-adenosyl-L-methionine</keyword>
<dbReference type="SUPFAM" id="SSF53335">
    <property type="entry name" value="S-adenosyl-L-methionine-dependent methyltransferases"/>
    <property type="match status" value="1"/>
</dbReference>
<dbReference type="GO" id="GO:0003676">
    <property type="term" value="F:nucleic acid binding"/>
    <property type="evidence" value="ECO:0007669"/>
    <property type="project" value="InterPro"/>
</dbReference>
<dbReference type="RefSeq" id="WP_308679674.1">
    <property type="nucleotide sequence ID" value="NZ_JAMZMF010000008.1"/>
</dbReference>
<feature type="region of interest" description="Disordered" evidence="6">
    <location>
        <begin position="822"/>
        <end position="843"/>
    </location>
</feature>
<evidence type="ECO:0000256" key="2">
    <source>
        <dbReference type="ARBA" id="ARBA00022603"/>
    </source>
</evidence>
<dbReference type="InterPro" id="IPR011639">
    <property type="entry name" value="MethylTrfase_TaqI-like_dom"/>
</dbReference>
<protein>
    <recommendedName>
        <fullName evidence="1">site-specific DNA-methyltransferase (adenine-specific)</fullName>
        <ecNumber evidence="1">2.1.1.72</ecNumber>
    </recommendedName>
</protein>
<dbReference type="PANTHER" id="PTHR33841:SF1">
    <property type="entry name" value="DNA METHYLTRANSFERASE A"/>
    <property type="match status" value="1"/>
</dbReference>
<dbReference type="PANTHER" id="PTHR33841">
    <property type="entry name" value="DNA METHYLTRANSFERASE YEEA-RELATED"/>
    <property type="match status" value="1"/>
</dbReference>
<dbReference type="EC" id="2.1.1.72" evidence="1"/>
<dbReference type="Pfam" id="PF07669">
    <property type="entry name" value="Eco57I"/>
    <property type="match status" value="1"/>
</dbReference>
<feature type="compositionally biased region" description="Gly residues" evidence="6">
    <location>
        <begin position="20"/>
        <end position="33"/>
    </location>
</feature>
<feature type="compositionally biased region" description="Low complexity" evidence="6">
    <location>
        <begin position="1398"/>
        <end position="1413"/>
    </location>
</feature>
<keyword evidence="2 9" id="KW-0489">Methyltransferase</keyword>
<dbReference type="InterPro" id="IPR002052">
    <property type="entry name" value="DNA_methylase_N6_adenine_CS"/>
</dbReference>
<reference evidence="9" key="1">
    <citation type="submission" date="2022-06" db="EMBL/GenBank/DDBJ databases">
        <title>Draft Genome Sequences of Three Actinomyces oris Strains, Isolated from Healthy Human Feces.</title>
        <authorList>
            <person name="Ye Y."/>
            <person name="Liu C."/>
            <person name="Zhao J."/>
            <person name="Xu J."/>
            <person name="Huang H."/>
            <person name="Wang B."/>
            <person name="Wei J."/>
            <person name="Jing X."/>
        </authorList>
    </citation>
    <scope>NUCLEOTIDE SEQUENCE</scope>
    <source>
        <strain evidence="9">CNGBCC1803727</strain>
    </source>
</reference>
<organism evidence="9 10">
    <name type="scientific">Actinomyces oris</name>
    <dbReference type="NCBI Taxonomy" id="544580"/>
    <lineage>
        <taxon>Bacteria</taxon>
        <taxon>Bacillati</taxon>
        <taxon>Actinomycetota</taxon>
        <taxon>Actinomycetes</taxon>
        <taxon>Actinomycetales</taxon>
        <taxon>Actinomycetaceae</taxon>
        <taxon>Actinomyces</taxon>
    </lineage>
</organism>
<evidence type="ECO:0000259" key="7">
    <source>
        <dbReference type="Pfam" id="PF07669"/>
    </source>
</evidence>
<name>A0AAW8LDA4_9ACTO</name>
<comment type="caution">
    <text evidence="9">The sequence shown here is derived from an EMBL/GenBank/DDBJ whole genome shotgun (WGS) entry which is preliminary data.</text>
</comment>
<accession>A0AAW8LDA4</accession>
<evidence type="ECO:0000313" key="9">
    <source>
        <dbReference type="EMBL" id="MDR0177572.1"/>
    </source>
</evidence>
<dbReference type="GO" id="GO:0032259">
    <property type="term" value="P:methylation"/>
    <property type="evidence" value="ECO:0007669"/>
    <property type="project" value="UniProtKB-KW"/>
</dbReference>
<feature type="domain" description="Type II methyltransferase M.TaqI-like" evidence="7">
    <location>
        <begin position="727"/>
        <end position="1008"/>
    </location>
</feature>
<feature type="region of interest" description="Disordered" evidence="6">
    <location>
        <begin position="1397"/>
        <end position="1434"/>
    </location>
</feature>
<comment type="catalytic activity">
    <reaction evidence="5">
        <text>a 2'-deoxyadenosine in DNA + S-adenosyl-L-methionine = an N(6)-methyl-2'-deoxyadenosine in DNA + S-adenosyl-L-homocysteine + H(+)</text>
        <dbReference type="Rhea" id="RHEA:15197"/>
        <dbReference type="Rhea" id="RHEA-COMP:12418"/>
        <dbReference type="Rhea" id="RHEA-COMP:12419"/>
        <dbReference type="ChEBI" id="CHEBI:15378"/>
        <dbReference type="ChEBI" id="CHEBI:57856"/>
        <dbReference type="ChEBI" id="CHEBI:59789"/>
        <dbReference type="ChEBI" id="CHEBI:90615"/>
        <dbReference type="ChEBI" id="CHEBI:90616"/>
        <dbReference type="EC" id="2.1.1.72"/>
    </reaction>
</comment>
<evidence type="ECO:0000256" key="1">
    <source>
        <dbReference type="ARBA" id="ARBA00011900"/>
    </source>
</evidence>
<evidence type="ECO:0000256" key="4">
    <source>
        <dbReference type="ARBA" id="ARBA00022691"/>
    </source>
</evidence>
<dbReference type="InterPro" id="IPR046820">
    <property type="entry name" value="MmeI_TRD"/>
</dbReference>
<dbReference type="Pfam" id="PF20466">
    <property type="entry name" value="MmeI_TRD"/>
    <property type="match status" value="1"/>
</dbReference>
<dbReference type="GO" id="GO:0009007">
    <property type="term" value="F:site-specific DNA-methyltransferase (adenine-specific) activity"/>
    <property type="evidence" value="ECO:0007669"/>
    <property type="project" value="UniProtKB-EC"/>
</dbReference>
<gene>
    <name evidence="9" type="ORF">RF687_06380</name>
</gene>
<dbReference type="EMBL" id="JAMZMF010000008">
    <property type="protein sequence ID" value="MDR0177572.1"/>
    <property type="molecule type" value="Genomic_DNA"/>
</dbReference>
<evidence type="ECO:0000256" key="6">
    <source>
        <dbReference type="SAM" id="MobiDB-lite"/>
    </source>
</evidence>
<proteinExistence type="predicted"/>
<dbReference type="GO" id="GO:0006304">
    <property type="term" value="P:DNA modification"/>
    <property type="evidence" value="ECO:0007669"/>
    <property type="project" value="InterPro"/>
</dbReference>
<feature type="region of interest" description="Disordered" evidence="6">
    <location>
        <begin position="314"/>
        <end position="335"/>
    </location>
</feature>
<evidence type="ECO:0000256" key="5">
    <source>
        <dbReference type="ARBA" id="ARBA00047942"/>
    </source>
</evidence>
<dbReference type="PROSITE" id="PS00092">
    <property type="entry name" value="N6_MTASE"/>
    <property type="match status" value="1"/>
</dbReference>
<dbReference type="InterPro" id="IPR029063">
    <property type="entry name" value="SAM-dependent_MTases_sf"/>
</dbReference>
<dbReference type="InterPro" id="IPR050953">
    <property type="entry name" value="N4_N6_ade-DNA_methylase"/>
</dbReference>
<feature type="domain" description="MmeI-like target recognition" evidence="8">
    <location>
        <begin position="1094"/>
        <end position="1289"/>
    </location>
</feature>
<evidence type="ECO:0000313" key="10">
    <source>
        <dbReference type="Proteomes" id="UP001230065"/>
    </source>
</evidence>
<sequence>MSPRTPASKGRTRSRNAGRGAAGAGGADRGASGGRSTAQQHRAWLGLVDTEGPFLSVPVLSGLYPQGIPGLSRERREVLRAAKPALDRAWDVWDADRDSETALASYRRARDAWVGTVLTEVLGWGDFWVTAQHRPALAETYRAASDGIQAVTVTPTGALLRGEEVGALVLVTDPANSLREVGQDGWATSPIDRMAAMLRAPGSTCSIGVVTDGRWWAVVSAPREGSAASGVVDCQTWVEEPATRDAFCELLSVRRLVGGTSAQRLPRLFEDSVLAAEEVTEALGTQVRSAVELIVSALSDALLDAAERETLANRESVESIEPGNGMGGETGNGPLGAKPREVYEAVVTVMMRCVFLLFAEERGLLPSDSLYTGGYGLATVLDALEARARDEGEESMDGTSLTWHRLLATSRALHGGVNTEDMRIPAYGGSLFDPERFPFLTATDTSGTLLLTVSDRVMLHVLRSLQTARLKGQEARRLSFRDIDVEQIGYIYEGLLGYTCTRAEETTLGLLGKEGEEPEVPLSVLNELAEQHAEDADLAGAIIAWLKEHQPGAKPPRLKTLTKALAAGDTLPDADRALLAVTRNEALRADLRPWIGAIRRDLRGRPVVIQQGGLVVTETPSRRNAGAHYTPRSLAEEVVRYALEPLVYSPGPHETDDRSQWQPVSSDRVLDLHVADIACGSGAFLVAAARFLARELVEAWTREGALQQGARPADLERQALRKVVARCLYGVDINEMAVEMCKLSLWLVSLDEDKPFSFVDDKVFVGNSLLGITDLCQLKAQHIDPTAATTQRLFELDRAGAYARALDVDTVVKRVTERRQDLASEVSSTDPARSTTTKQRLQHENEEDLKLLTRVADAIVAVGLNPKIGAKPGQQLNEAYSDLAVALGRAFPTEGTGDDSSLKAILKRGLTPTVPTDYERWHCLHWPLAMPEVMERDGFDAIVGNPPFLGGQKLTGAMGDNVRDWLVNILAEGQRGSADLVAYFFLRAFSLLNERGTLGLIATNTVAQGSTREVGLDQMVDSSFTITRAIQSRTWPSQGANLEFAAVWGTRHVVSPQVTMVCDGESVPRISTLLEPGGRVEGRPERLNENSGIAFQGCIVLGKGFVLELEEARGWIERDPRNAEVLFPYLGGEDLNSRPDCSASRWVIDFNDWSEERAAEHEAPYRRLLRDVKPERQRVKPDGSYVLRKPLPERWWQYGEKRPVMRKAIANMEEILALTLHTKTLMPCRVPAGQVASHALAIFATESYAQQAILSSSVHQDWAVTYGSTLETRVRYTPSDVFETFPRPEPTPELEAIGRTLDTERREIMLRRELGLTKLYNLVNDPGLEAGTDPDVDRMRAIHVELDAAVAAAYGWEDLDLTHGFHTYRKMTRWTVPPATRVEILDRLLEENHRRAAAEATAAAASGQSTGGSRSRRGRKPASSAQAQEATLDI</sequence>
<dbReference type="Gene3D" id="3.40.50.150">
    <property type="entry name" value="Vaccinia Virus protein VP39"/>
    <property type="match status" value="2"/>
</dbReference>
<dbReference type="PRINTS" id="PR00507">
    <property type="entry name" value="N12N6MTFRASE"/>
</dbReference>
<keyword evidence="3" id="KW-0808">Transferase</keyword>
<feature type="compositionally biased region" description="Polar residues" evidence="6">
    <location>
        <begin position="825"/>
        <end position="839"/>
    </location>
</feature>
<dbReference type="Proteomes" id="UP001230065">
    <property type="component" value="Unassembled WGS sequence"/>
</dbReference>
<evidence type="ECO:0000259" key="8">
    <source>
        <dbReference type="Pfam" id="PF20466"/>
    </source>
</evidence>
<feature type="region of interest" description="Disordered" evidence="6">
    <location>
        <begin position="1"/>
        <end position="38"/>
    </location>
</feature>
<evidence type="ECO:0000256" key="3">
    <source>
        <dbReference type="ARBA" id="ARBA00022679"/>
    </source>
</evidence>
<feature type="compositionally biased region" description="Gly residues" evidence="6">
    <location>
        <begin position="324"/>
        <end position="334"/>
    </location>
</feature>